<protein>
    <submittedName>
        <fullName evidence="2">Nitrogen permease regulator 2</fullName>
    </submittedName>
</protein>
<name>A0ABD2Q1C9_9PLAT</name>
<dbReference type="EMBL" id="JBJKFK010001304">
    <property type="protein sequence ID" value="KAL3313445.1"/>
    <property type="molecule type" value="Genomic_DNA"/>
</dbReference>
<proteinExistence type="predicted"/>
<evidence type="ECO:0000313" key="2">
    <source>
        <dbReference type="EMBL" id="KAL3313445.1"/>
    </source>
</evidence>
<accession>A0ABD2Q1C9</accession>
<feature type="compositionally biased region" description="Polar residues" evidence="1">
    <location>
        <begin position="64"/>
        <end position="78"/>
    </location>
</feature>
<gene>
    <name evidence="2" type="primary">NPR2_5</name>
    <name evidence="2" type="ORF">Ciccas_007957</name>
</gene>
<organism evidence="2 3">
    <name type="scientific">Cichlidogyrus casuarinus</name>
    <dbReference type="NCBI Taxonomy" id="1844966"/>
    <lineage>
        <taxon>Eukaryota</taxon>
        <taxon>Metazoa</taxon>
        <taxon>Spiralia</taxon>
        <taxon>Lophotrochozoa</taxon>
        <taxon>Platyhelminthes</taxon>
        <taxon>Monogenea</taxon>
        <taxon>Monopisthocotylea</taxon>
        <taxon>Dactylogyridea</taxon>
        <taxon>Ancyrocephalidae</taxon>
        <taxon>Cichlidogyrus</taxon>
    </lineage>
</organism>
<evidence type="ECO:0000313" key="3">
    <source>
        <dbReference type="Proteomes" id="UP001626550"/>
    </source>
</evidence>
<feature type="region of interest" description="Disordered" evidence="1">
    <location>
        <begin position="45"/>
        <end position="78"/>
    </location>
</feature>
<evidence type="ECO:0000256" key="1">
    <source>
        <dbReference type="SAM" id="MobiDB-lite"/>
    </source>
</evidence>
<dbReference type="Proteomes" id="UP001626550">
    <property type="component" value="Unassembled WGS sequence"/>
</dbReference>
<sequence>MGENIKVNPLAKEAFKSKSVNRIAEKPLWLPDLSNCDTRMRSSRKAYQETAGLEATSFGRPQRTKSLSLKSSGFSPQDYQMPMTTVTRTMFEQRNSSTRPGFRRLARRRDLIQLAPPCVPIETRTNYRKDFMGEQNQVRVNAIVPEDQGINGLETFVQILKRKQEKPVTRPSECPIDEKITSIYRNDFQKPFEMLALLEDKDKVLHPDWTNRDNGTDYRDNYHSWINFDAPEAFTFAGWKPSVAVYVAPDPAKREKMASSTVYSTEFRGDPLIERAMQRKFPSSIDRLKLINSVNGVEALTPKSLYRDSFVPHRNVHNWSERHIHQNLKALSKQVGLSHDDEIYWKDVPVDAYCHYKKAVFSKAPKRHLTCCQ</sequence>
<comment type="caution">
    <text evidence="2">The sequence shown here is derived from an EMBL/GenBank/DDBJ whole genome shotgun (WGS) entry which is preliminary data.</text>
</comment>
<dbReference type="AlphaFoldDB" id="A0ABD2Q1C9"/>
<keyword evidence="3" id="KW-1185">Reference proteome</keyword>
<reference evidence="2 3" key="1">
    <citation type="submission" date="2024-11" db="EMBL/GenBank/DDBJ databases">
        <title>Adaptive evolution of stress response genes in parasites aligns with host niche diversity.</title>
        <authorList>
            <person name="Hahn C."/>
            <person name="Resl P."/>
        </authorList>
    </citation>
    <scope>NUCLEOTIDE SEQUENCE [LARGE SCALE GENOMIC DNA]</scope>
    <source>
        <strain evidence="2">EGGRZ-B1_66</strain>
        <tissue evidence="2">Body</tissue>
    </source>
</reference>